<dbReference type="FunFam" id="3.40.50.150:FF:000101">
    <property type="entry name" value="Thiopurine S-methyltransferase"/>
    <property type="match status" value="1"/>
</dbReference>
<reference evidence="9" key="1">
    <citation type="submission" date="2018-06" db="EMBL/GenBank/DDBJ databases">
        <authorList>
            <person name="Zhirakovskaya E."/>
        </authorList>
    </citation>
    <scope>NUCLEOTIDE SEQUENCE</scope>
</reference>
<gene>
    <name evidence="9" type="ORF">MNBD_GAMMA22-2705</name>
</gene>
<organism evidence="9">
    <name type="scientific">hydrothermal vent metagenome</name>
    <dbReference type="NCBI Taxonomy" id="652676"/>
    <lineage>
        <taxon>unclassified sequences</taxon>
        <taxon>metagenomes</taxon>
        <taxon>ecological metagenomes</taxon>
    </lineage>
</organism>
<dbReference type="PIRSF" id="PIRSF023956">
    <property type="entry name" value="Thiopurine_S-methyltransferase"/>
    <property type="match status" value="1"/>
</dbReference>
<dbReference type="InterPro" id="IPR029063">
    <property type="entry name" value="SAM-dependent_MTases_sf"/>
</dbReference>
<dbReference type="NCBIfam" id="TIGR03840">
    <property type="entry name" value="TMPT_Se_Te"/>
    <property type="match status" value="1"/>
</dbReference>
<dbReference type="InterPro" id="IPR022474">
    <property type="entry name" value="Thiopur_S-MeTfrase_Se/Te_detox"/>
</dbReference>
<evidence type="ECO:0000256" key="8">
    <source>
        <dbReference type="ARBA" id="ARBA00022691"/>
    </source>
</evidence>
<evidence type="ECO:0000256" key="7">
    <source>
        <dbReference type="ARBA" id="ARBA00022679"/>
    </source>
</evidence>
<dbReference type="PROSITE" id="PS51585">
    <property type="entry name" value="SAM_MT_TPMT"/>
    <property type="match status" value="1"/>
</dbReference>
<dbReference type="GO" id="GO:0005737">
    <property type="term" value="C:cytoplasm"/>
    <property type="evidence" value="ECO:0007669"/>
    <property type="project" value="UniProtKB-SubCell"/>
</dbReference>
<evidence type="ECO:0000256" key="3">
    <source>
        <dbReference type="ARBA" id="ARBA00008145"/>
    </source>
</evidence>
<proteinExistence type="inferred from homology"/>
<evidence type="ECO:0000256" key="5">
    <source>
        <dbReference type="ARBA" id="ARBA00022490"/>
    </source>
</evidence>
<name>A0A3B0ZVL9_9ZZZZ</name>
<dbReference type="NCBIfam" id="NF009732">
    <property type="entry name" value="PRK13255.1"/>
    <property type="match status" value="1"/>
</dbReference>
<dbReference type="PANTHER" id="PTHR10259:SF11">
    <property type="entry name" value="THIOPURINE S-METHYLTRANSFERASE"/>
    <property type="match status" value="1"/>
</dbReference>
<keyword evidence="6 9" id="KW-0489">Methyltransferase</keyword>
<dbReference type="AlphaFoldDB" id="A0A3B0ZVL9"/>
<evidence type="ECO:0000256" key="1">
    <source>
        <dbReference type="ARBA" id="ARBA00000903"/>
    </source>
</evidence>
<dbReference type="EC" id="2.1.1.67" evidence="4"/>
<dbReference type="GO" id="GO:0032259">
    <property type="term" value="P:methylation"/>
    <property type="evidence" value="ECO:0007669"/>
    <property type="project" value="UniProtKB-KW"/>
</dbReference>
<evidence type="ECO:0000256" key="6">
    <source>
        <dbReference type="ARBA" id="ARBA00022603"/>
    </source>
</evidence>
<keyword evidence="7 9" id="KW-0808">Transferase</keyword>
<dbReference type="InterPro" id="IPR008854">
    <property type="entry name" value="TPMT"/>
</dbReference>
<evidence type="ECO:0000256" key="4">
    <source>
        <dbReference type="ARBA" id="ARBA00011905"/>
    </source>
</evidence>
<dbReference type="Gene3D" id="3.40.50.150">
    <property type="entry name" value="Vaccinia Virus protein VP39"/>
    <property type="match status" value="1"/>
</dbReference>
<evidence type="ECO:0000313" key="9">
    <source>
        <dbReference type="EMBL" id="VAW91407.1"/>
    </source>
</evidence>
<sequence length="223" mass="25258">MANTVEFWQQRWLDNQTGFHEGKVNAYLKKNIDYLSLAKNDTVFLPLCGKSYDILWLAGRGYNVIGVECSELAVKAFFSENNLQATTSDFLSEHGQFKVWQSGNITIYCGDFFALESSILTAVTAIFDRAALVALEQGMRQKYIQKLIQLCPTAKIVLVSLEYPQAEMGGPPFAVTEQEIQQLLKPHYAITRIENNDILTDNDKFKARGLTQLIEKVFTIFPK</sequence>
<evidence type="ECO:0000256" key="2">
    <source>
        <dbReference type="ARBA" id="ARBA00004496"/>
    </source>
</evidence>
<comment type="subcellular location">
    <subcellularLocation>
        <location evidence="2">Cytoplasm</location>
    </subcellularLocation>
</comment>
<dbReference type="GO" id="GO:0010038">
    <property type="term" value="P:response to metal ion"/>
    <property type="evidence" value="ECO:0007669"/>
    <property type="project" value="InterPro"/>
</dbReference>
<accession>A0A3B0ZVL9</accession>
<dbReference type="PANTHER" id="PTHR10259">
    <property type="entry name" value="THIOPURINE S-METHYLTRANSFERASE"/>
    <property type="match status" value="1"/>
</dbReference>
<dbReference type="InterPro" id="IPR025835">
    <property type="entry name" value="Thiopurine_S-MeTrfase"/>
</dbReference>
<keyword evidence="8" id="KW-0949">S-adenosyl-L-methionine</keyword>
<dbReference type="EMBL" id="UOFS01000006">
    <property type="protein sequence ID" value="VAW91407.1"/>
    <property type="molecule type" value="Genomic_DNA"/>
</dbReference>
<comment type="catalytic activity">
    <reaction evidence="1">
        <text>S-adenosyl-L-methionine + a thiopurine = S-adenosyl-L-homocysteine + a thiopurine S-methylether.</text>
        <dbReference type="EC" id="2.1.1.67"/>
    </reaction>
</comment>
<dbReference type="GO" id="GO:0008119">
    <property type="term" value="F:thiopurine S-methyltransferase activity"/>
    <property type="evidence" value="ECO:0007669"/>
    <property type="project" value="UniProtKB-EC"/>
</dbReference>
<dbReference type="SUPFAM" id="SSF53335">
    <property type="entry name" value="S-adenosyl-L-methionine-dependent methyltransferases"/>
    <property type="match status" value="1"/>
</dbReference>
<protein>
    <recommendedName>
        <fullName evidence="4">thiopurine S-methyltransferase</fullName>
        <ecNumber evidence="4">2.1.1.67</ecNumber>
    </recommendedName>
</protein>
<dbReference type="HAMAP" id="MF_00812">
    <property type="entry name" value="Thiopur_methtran"/>
    <property type="match status" value="1"/>
</dbReference>
<comment type="similarity">
    <text evidence="3">Belongs to the class I-like SAM-binding methyltransferase superfamily. TPMT family.</text>
</comment>
<keyword evidence="5" id="KW-0963">Cytoplasm</keyword>
<dbReference type="Pfam" id="PF05724">
    <property type="entry name" value="TPMT"/>
    <property type="match status" value="1"/>
</dbReference>